<keyword evidence="2" id="KW-1185">Reference proteome</keyword>
<dbReference type="RefSeq" id="WP_131848795.1">
    <property type="nucleotide sequence ID" value="NZ_SLXV01000017.1"/>
</dbReference>
<proteinExistence type="predicted"/>
<keyword evidence="1" id="KW-0436">Ligase</keyword>
<protein>
    <submittedName>
        <fullName evidence="1">Glutathione synthase/RimK-type ligase-like ATP-grasp enzyme</fullName>
    </submittedName>
</protein>
<dbReference type="Proteomes" id="UP000294746">
    <property type="component" value="Unassembled WGS sequence"/>
</dbReference>
<dbReference type="Pfam" id="PF14398">
    <property type="entry name" value="ATPgrasp_YheCD"/>
    <property type="match status" value="1"/>
</dbReference>
<reference evidence="1 2" key="1">
    <citation type="submission" date="2019-03" db="EMBL/GenBank/DDBJ databases">
        <title>Genomic Encyclopedia of Type Strains, Phase IV (KMG-IV): sequencing the most valuable type-strain genomes for metagenomic binning, comparative biology and taxonomic classification.</title>
        <authorList>
            <person name="Goeker M."/>
        </authorList>
    </citation>
    <scope>NUCLEOTIDE SEQUENCE [LARGE SCALE GENOMIC DNA]</scope>
    <source>
        <strain evidence="1 2">DSM 46831</strain>
    </source>
</reference>
<dbReference type="SUPFAM" id="SSF56059">
    <property type="entry name" value="Glutathione synthetase ATP-binding domain-like"/>
    <property type="match status" value="1"/>
</dbReference>
<sequence length="440" mass="50159">MDHLPTGWLSLANGKPHTFFPHPSFHRSLQNRKKLPISFDGESEVDLPINLTPPHNLHQVVPTRLRKKENGKILAGPFIAILSSDHRYPFSGNHYNFRDIIKMGKKMGVTVYVTTPKYLSQTGDVVKGYLLDSRSKRIKWVPAILPRPNVIYNRIPSRKAEKQVSVQAVLKQIKHSSTPIFNPHYFDKWTLHKQLSSDENCAKYLPATMRIDQESVLKTLLASHNSIMLKPIEGKAGIGMMKVTKKPAGYECIIQTLREKKRYNLATISDVWRVISPHLQRRAYIGQQYIPLAHYGNCPFDVRMLCQKNMNGEWGLTGVGIRVAGEKSITTHVPMGGRIESAAKVFTSVFGDQEAKKLRDKLERIGITIAKTIEKKQGYPLGEMSMDIGLESNGRPWFFEANAKPMKFDEPNIREKSLRRLIQYCLYLSEKAKKNQETRA</sequence>
<gene>
    <name evidence="1" type="ORF">EDD57_11752</name>
</gene>
<dbReference type="OrthoDB" id="7869153at2"/>
<accession>A0A4R2RXX8</accession>
<dbReference type="InterPro" id="IPR026838">
    <property type="entry name" value="YheC/D"/>
</dbReference>
<evidence type="ECO:0000313" key="2">
    <source>
        <dbReference type="Proteomes" id="UP000294746"/>
    </source>
</evidence>
<name>A0A4R2RXX8_9BACL</name>
<dbReference type="GO" id="GO:0016874">
    <property type="term" value="F:ligase activity"/>
    <property type="evidence" value="ECO:0007669"/>
    <property type="project" value="UniProtKB-KW"/>
</dbReference>
<evidence type="ECO:0000313" key="1">
    <source>
        <dbReference type="EMBL" id="TCP68364.1"/>
    </source>
</evidence>
<dbReference type="AlphaFoldDB" id="A0A4R2RXX8"/>
<dbReference type="EMBL" id="SLXV01000017">
    <property type="protein sequence ID" value="TCP68364.1"/>
    <property type="molecule type" value="Genomic_DNA"/>
</dbReference>
<organism evidence="1 2">
    <name type="scientific">Baia soyae</name>
    <dbReference type="NCBI Taxonomy" id="1544746"/>
    <lineage>
        <taxon>Bacteria</taxon>
        <taxon>Bacillati</taxon>
        <taxon>Bacillota</taxon>
        <taxon>Bacilli</taxon>
        <taxon>Bacillales</taxon>
        <taxon>Thermoactinomycetaceae</taxon>
        <taxon>Baia</taxon>
    </lineage>
</organism>
<comment type="caution">
    <text evidence="1">The sequence shown here is derived from an EMBL/GenBank/DDBJ whole genome shotgun (WGS) entry which is preliminary data.</text>
</comment>